<sequence>MNAPPQKPHPVPAHIPAHLHDAFAWTKGGELPEHCPYQIGDAVKIHGFPGHPDPGFGRTGFRGWVVGTVGATILTGITTAGEEWWEEWGRLEPADAPVKLSRWCTCCADHRRAAREAALARQTARGEQLGLFTRVA</sequence>
<dbReference type="PATRIC" id="fig|518642.10.peg.1117"/>
<dbReference type="RefSeq" id="WP_070014522.1">
    <property type="nucleotide sequence ID" value="NZ_LJGW01000024.1"/>
</dbReference>
<dbReference type="AlphaFoldDB" id="A0A1E7LCZ5"/>
<evidence type="ECO:0000313" key="2">
    <source>
        <dbReference type="Proteomes" id="UP000176005"/>
    </source>
</evidence>
<proteinExistence type="predicted"/>
<evidence type="ECO:0000313" key="1">
    <source>
        <dbReference type="EMBL" id="OEV14077.1"/>
    </source>
</evidence>
<comment type="caution">
    <text evidence="1">The sequence shown here is derived from an EMBL/GenBank/DDBJ whole genome shotgun (WGS) entry which is preliminary data.</text>
</comment>
<protein>
    <submittedName>
        <fullName evidence="1">Uncharacterized protein</fullName>
    </submittedName>
</protein>
<accession>A0A1E7LCZ5</accession>
<reference evidence="1 2" key="1">
    <citation type="journal article" date="2016" name="Front. Microbiol.">
        <title>Comparative Genomics Analysis of Streptomyces Species Reveals Their Adaptation to the Marine Environment and Their Diversity at the Genomic Level.</title>
        <authorList>
            <person name="Tian X."/>
            <person name="Zhang Z."/>
            <person name="Yang T."/>
            <person name="Chen M."/>
            <person name="Li J."/>
            <person name="Chen F."/>
            <person name="Yang J."/>
            <person name="Li W."/>
            <person name="Zhang B."/>
            <person name="Zhang Z."/>
            <person name="Wu J."/>
            <person name="Zhang C."/>
            <person name="Long L."/>
            <person name="Xiao J."/>
        </authorList>
    </citation>
    <scope>NUCLEOTIDE SEQUENCE [LARGE SCALE GENOMIC DNA]</scope>
    <source>
        <strain evidence="1 2">SCSIO 10429</strain>
    </source>
</reference>
<keyword evidence="2" id="KW-1185">Reference proteome</keyword>
<organism evidence="1 2">
    <name type="scientific">Streptomyces nanshensis</name>
    <dbReference type="NCBI Taxonomy" id="518642"/>
    <lineage>
        <taxon>Bacteria</taxon>
        <taxon>Bacillati</taxon>
        <taxon>Actinomycetota</taxon>
        <taxon>Actinomycetes</taxon>
        <taxon>Kitasatosporales</taxon>
        <taxon>Streptomycetaceae</taxon>
        <taxon>Streptomyces</taxon>
    </lineage>
</organism>
<dbReference type="Proteomes" id="UP000176005">
    <property type="component" value="Unassembled WGS sequence"/>
</dbReference>
<gene>
    <name evidence="1" type="ORF">AN218_00970</name>
</gene>
<dbReference type="EMBL" id="LJGW01000024">
    <property type="protein sequence ID" value="OEV14077.1"/>
    <property type="molecule type" value="Genomic_DNA"/>
</dbReference>
<name>A0A1E7LCZ5_9ACTN</name>